<dbReference type="EMBL" id="AMGV01000005">
    <property type="protein sequence ID" value="KEF56574.1"/>
    <property type="molecule type" value="Genomic_DNA"/>
</dbReference>
<reference evidence="1 2" key="1">
    <citation type="submission" date="2013-03" db="EMBL/GenBank/DDBJ databases">
        <title>The Genome Sequence of Exophiala aquamarina CBS 119918.</title>
        <authorList>
            <consortium name="The Broad Institute Genomics Platform"/>
            <person name="Cuomo C."/>
            <person name="de Hoog S."/>
            <person name="Gorbushina A."/>
            <person name="Walker B."/>
            <person name="Young S.K."/>
            <person name="Zeng Q."/>
            <person name="Gargeya S."/>
            <person name="Fitzgerald M."/>
            <person name="Haas B."/>
            <person name="Abouelleil A."/>
            <person name="Allen A.W."/>
            <person name="Alvarado L."/>
            <person name="Arachchi H.M."/>
            <person name="Berlin A.M."/>
            <person name="Chapman S.B."/>
            <person name="Gainer-Dewar J."/>
            <person name="Goldberg J."/>
            <person name="Griggs A."/>
            <person name="Gujja S."/>
            <person name="Hansen M."/>
            <person name="Howarth C."/>
            <person name="Imamovic A."/>
            <person name="Ireland A."/>
            <person name="Larimer J."/>
            <person name="McCowan C."/>
            <person name="Murphy C."/>
            <person name="Pearson M."/>
            <person name="Poon T.W."/>
            <person name="Priest M."/>
            <person name="Roberts A."/>
            <person name="Saif S."/>
            <person name="Shea T."/>
            <person name="Sisk P."/>
            <person name="Sykes S."/>
            <person name="Wortman J."/>
            <person name="Nusbaum C."/>
            <person name="Birren B."/>
        </authorList>
    </citation>
    <scope>NUCLEOTIDE SEQUENCE [LARGE SCALE GENOMIC DNA]</scope>
    <source>
        <strain evidence="1 2">CBS 119918</strain>
    </source>
</reference>
<keyword evidence="2" id="KW-1185">Reference proteome</keyword>
<evidence type="ECO:0000313" key="1">
    <source>
        <dbReference type="EMBL" id="KEF56574.1"/>
    </source>
</evidence>
<dbReference type="OrthoDB" id="4161375at2759"/>
<accession>A0A072P8X3</accession>
<organism evidence="1 2">
    <name type="scientific">Exophiala aquamarina CBS 119918</name>
    <dbReference type="NCBI Taxonomy" id="1182545"/>
    <lineage>
        <taxon>Eukaryota</taxon>
        <taxon>Fungi</taxon>
        <taxon>Dikarya</taxon>
        <taxon>Ascomycota</taxon>
        <taxon>Pezizomycotina</taxon>
        <taxon>Eurotiomycetes</taxon>
        <taxon>Chaetothyriomycetidae</taxon>
        <taxon>Chaetothyriales</taxon>
        <taxon>Herpotrichiellaceae</taxon>
        <taxon>Exophiala</taxon>
    </lineage>
</organism>
<comment type="caution">
    <text evidence="1">The sequence shown here is derived from an EMBL/GenBank/DDBJ whole genome shotgun (WGS) entry which is preliminary data.</text>
</comment>
<gene>
    <name evidence="1" type="ORF">A1O9_06763</name>
</gene>
<dbReference type="VEuPathDB" id="FungiDB:A1O9_06763"/>
<proteinExistence type="predicted"/>
<evidence type="ECO:0000313" key="2">
    <source>
        <dbReference type="Proteomes" id="UP000027920"/>
    </source>
</evidence>
<dbReference type="Proteomes" id="UP000027920">
    <property type="component" value="Unassembled WGS sequence"/>
</dbReference>
<name>A0A072P8X3_9EURO</name>
<dbReference type="RefSeq" id="XP_013259164.1">
    <property type="nucleotide sequence ID" value="XM_013403710.1"/>
</dbReference>
<sequence length="267" mass="29478">MSNIHQMKRYAIVGTPTPTDGWSSYFDSWTTEDSQVPTFEPLIVDDELHPDVSNIRFNLDMDMEVDWDMDMQSPYVSALQSNGKAKLNGGHPDYQRHGSQRNDVAGWERPWLGRAHDDGGRPLHRGKVQIGAGEKASGVEGAPGWVRGTGMGMGVRTGSDVLPRVPPVPPLGVRRAFKVKVSLVFQSFLPAHLHHHVLASLSTPPFASSFPVHAITARLPLTVSLVMATRCGPSRPALQPATLYLQPPRPTTPRSFFWFPGFRQLQA</sequence>
<dbReference type="AlphaFoldDB" id="A0A072P8X3"/>
<protein>
    <submittedName>
        <fullName evidence="1">Uncharacterized protein</fullName>
    </submittedName>
</protein>
<dbReference type="HOGENOM" id="CLU_1042178_0_0_1"/>
<dbReference type="GeneID" id="25281678"/>